<dbReference type="FunCoup" id="A8Y1D8">
    <property type="interactions" value="941"/>
</dbReference>
<dbReference type="RefSeq" id="XP_045097456.1">
    <property type="nucleotide sequence ID" value="XM_045241359.1"/>
</dbReference>
<dbReference type="STRING" id="6238.A8Y1D8"/>
<keyword evidence="2" id="KW-1185">Reference proteome</keyword>
<evidence type="ECO:0000313" key="1">
    <source>
        <dbReference type="EMBL" id="CAP38707.2"/>
    </source>
</evidence>
<proteinExistence type="predicted"/>
<dbReference type="OMA" id="WNWLFVS"/>
<reference evidence="1 2" key="1">
    <citation type="journal article" date="2003" name="PLoS Biol.">
        <title>The genome sequence of Caenorhabditis briggsae: a platform for comparative genomics.</title>
        <authorList>
            <person name="Stein L.D."/>
            <person name="Bao Z."/>
            <person name="Blasiar D."/>
            <person name="Blumenthal T."/>
            <person name="Brent M.R."/>
            <person name="Chen N."/>
            <person name="Chinwalla A."/>
            <person name="Clarke L."/>
            <person name="Clee C."/>
            <person name="Coghlan A."/>
            <person name="Coulson A."/>
            <person name="D'Eustachio P."/>
            <person name="Fitch D.H."/>
            <person name="Fulton L.A."/>
            <person name="Fulton R.E."/>
            <person name="Griffiths-Jones S."/>
            <person name="Harris T.W."/>
            <person name="Hillier L.W."/>
            <person name="Kamath R."/>
            <person name="Kuwabara P.E."/>
            <person name="Mardis E.R."/>
            <person name="Marra M.A."/>
            <person name="Miner T.L."/>
            <person name="Minx P."/>
            <person name="Mullikin J.C."/>
            <person name="Plumb R.W."/>
            <person name="Rogers J."/>
            <person name="Schein J.E."/>
            <person name="Sohrmann M."/>
            <person name="Spieth J."/>
            <person name="Stajich J.E."/>
            <person name="Wei C."/>
            <person name="Willey D."/>
            <person name="Wilson R.K."/>
            <person name="Durbin R."/>
            <person name="Waterston R.H."/>
        </authorList>
    </citation>
    <scope>NUCLEOTIDE SEQUENCE [LARGE SCALE GENOMIC DNA]</scope>
    <source>
        <strain evidence="1 2">AF16</strain>
    </source>
</reference>
<dbReference type="InParanoid" id="A8Y1D8"/>
<dbReference type="eggNOG" id="ENOG502S7GW">
    <property type="taxonomic scope" value="Eukaryota"/>
</dbReference>
<dbReference type="CTD" id="8580823"/>
<dbReference type="EMBL" id="HE601428">
    <property type="protein sequence ID" value="CAP38707.2"/>
    <property type="molecule type" value="Genomic_DNA"/>
</dbReference>
<dbReference type="HOGENOM" id="CLU_019952_0_0_1"/>
<dbReference type="Proteomes" id="UP000008549">
    <property type="component" value="Unassembled WGS sequence"/>
</dbReference>
<dbReference type="PANTHER" id="PTHR24150:SF8">
    <property type="entry name" value="ANKYRIN REPEAT AND MYND DOMAIN-CONTAINING PROTEIN 2"/>
    <property type="match status" value="1"/>
</dbReference>
<organism evidence="1 2">
    <name type="scientific">Caenorhabditis briggsae</name>
    <dbReference type="NCBI Taxonomy" id="6238"/>
    <lineage>
        <taxon>Eukaryota</taxon>
        <taxon>Metazoa</taxon>
        <taxon>Ecdysozoa</taxon>
        <taxon>Nematoda</taxon>
        <taxon>Chromadorea</taxon>
        <taxon>Rhabditida</taxon>
        <taxon>Rhabditina</taxon>
        <taxon>Rhabditomorpha</taxon>
        <taxon>Rhabditoidea</taxon>
        <taxon>Rhabditidae</taxon>
        <taxon>Peloderinae</taxon>
        <taxon>Caenorhabditis</taxon>
    </lineage>
</organism>
<dbReference type="PANTHER" id="PTHR24150">
    <property type="entry name" value="ANKYRIN REPEAT AND MYND DOMAIN-CONTAINING PROTEIN 2"/>
    <property type="match status" value="1"/>
</dbReference>
<evidence type="ECO:0000313" key="3">
    <source>
        <dbReference type="WormBase" id="CBG22034a"/>
    </source>
</evidence>
<evidence type="ECO:0000313" key="2">
    <source>
        <dbReference type="Proteomes" id="UP000008549"/>
    </source>
</evidence>
<dbReference type="GeneID" id="8580823"/>
<dbReference type="WormBase" id="CBG22034a">
    <property type="protein sequence ID" value="CBP41766"/>
    <property type="gene ID" value="WBGene00040677"/>
</dbReference>
<dbReference type="KEGG" id="cbr:CBG_22034"/>
<dbReference type="AlphaFoldDB" id="A8Y1D8"/>
<reference evidence="1 2" key="2">
    <citation type="journal article" date="2011" name="PLoS Genet.">
        <title>Caenorhabditis briggsae recombinant inbred line genotypes reveal inter-strain incompatibility and the evolution of recombination.</title>
        <authorList>
            <person name="Ross J.A."/>
            <person name="Koboldt D.C."/>
            <person name="Staisch J.E."/>
            <person name="Chamberlin H.M."/>
            <person name="Gupta B.P."/>
            <person name="Miller R.D."/>
            <person name="Baird S.E."/>
            <person name="Haag E.S."/>
        </authorList>
    </citation>
    <scope>NUCLEOTIDE SEQUENCE [LARGE SCALE GENOMIC DNA]</scope>
    <source>
        <strain evidence="1 2">AF16</strain>
    </source>
</reference>
<dbReference type="InterPro" id="IPR052452">
    <property type="entry name" value="Ankyrin-MYND_dom_contain_2"/>
</dbReference>
<name>A8Y1D8_CAEBR</name>
<gene>
    <name evidence="1 3" type="ORF">CBG22034</name>
    <name evidence="1" type="ORF">CBG_22034</name>
</gene>
<protein>
    <submittedName>
        <fullName evidence="1">Protein CBG22034</fullName>
    </submittedName>
</protein>
<accession>A8Y1D8</accession>
<sequence>MTGRKSYEPKQCIPVINDVRDEKFAGETEDGALEEFSALPKIWKNPERLSIPSDYSLLLSSLSREIHMESNFSETLLVLKTMKNRKNSPEKTIDKMFEFLLTQILREETRRKCFPCGCVQKMYIELYTENSNTRLIGALNSLITGKLADLDPVVKRLFLEMQQIRPIEYYEYYIELLGELQMCSVIDKTDEKQLPRVIQLIGLLSELKLEDVPKACGKLYYLMGTMKGDGKKKSSVMDNAVKSKLLPKIFDSIILSAGGSKILNLSRNSVHKMVELVINEKYSYAEQATISFAPLQFLNRIFQEFEIWEKSWAALKNRLDSFKMSNPQAPIVFLYFLSLIYRNDQSLIGCLVEFLELQYHQNSENSEIKKTILILLEIMESLGDSAPSINQYFKENHPKNRLLLDESEELEIVLDHFQNFSNAEINQFLAKKSFCNSEFSILIDKLKDDLNFSITSDTFWRILLEKIDENSMIFIENQLKMLINRQDRKSIQTKIEQIFRKILKNFEEKSTKKLELVLLKFPKILFDFNDEQWRLMPPTTTISLVSTLIFGFSAIFEGNESQITCLLQQLLSKITASPPISNSNPLKILEEIIEKIRENRFPGSLEIGFLKEIYDENPENLQKKERILQISAILFEKLAAELQRSGDTNGKAPFCQISTIIDDYLKKVGRRENEIIQNFEILQTISLKTMRGYVLMWTEKWNWLFVSRKIWTILSTAKTMDSEFLKELMEVLNQNQSRNLRPYESGRHPKAGDTKAGDEIAYRTTVNSQTESNQTAENDVQEHKKGLKIFKNIFSFVSGILFTNLLKNSLIFYNGTVDYGKQLRTFSPFVSSFRVSRFWVYLVIRTVSET</sequence>